<feature type="domain" description="VOC" evidence="1">
    <location>
        <begin position="1"/>
        <end position="121"/>
    </location>
</feature>
<dbReference type="EMBL" id="CP041692">
    <property type="protein sequence ID" value="QDP97070.1"/>
    <property type="molecule type" value="Genomic_DNA"/>
</dbReference>
<dbReference type="RefSeq" id="WP_143987031.1">
    <property type="nucleotide sequence ID" value="NZ_CP041692.1"/>
</dbReference>
<gene>
    <name evidence="2" type="ORF">FOE78_15075</name>
</gene>
<proteinExistence type="predicted"/>
<dbReference type="InterPro" id="IPR029068">
    <property type="entry name" value="Glyas_Bleomycin-R_OHBP_Dase"/>
</dbReference>
<organism evidence="2 3">
    <name type="scientific">Microlunatus elymi</name>
    <dbReference type="NCBI Taxonomy" id="2596828"/>
    <lineage>
        <taxon>Bacteria</taxon>
        <taxon>Bacillati</taxon>
        <taxon>Actinomycetota</taxon>
        <taxon>Actinomycetes</taxon>
        <taxon>Propionibacteriales</taxon>
        <taxon>Propionibacteriaceae</taxon>
        <taxon>Microlunatus</taxon>
    </lineage>
</organism>
<dbReference type="Pfam" id="PF00903">
    <property type="entry name" value="Glyoxalase"/>
    <property type="match status" value="1"/>
</dbReference>
<dbReference type="InterPro" id="IPR004360">
    <property type="entry name" value="Glyas_Fos-R_dOase_dom"/>
</dbReference>
<dbReference type="OrthoDB" id="9795306at2"/>
<name>A0A516Q0W8_9ACTN</name>
<sequence length="128" mass="13676">MSFQPQLWVERAGEAVEFYRSASGAIVLHRVGEGDDIVAQLRVGDASFWISAADPDSGRFSPAELNGGPSRTLLVVDEPDAVMSAAVAAGAIAKAGVDDEHGWRLGRIVDPFGHEWEIGRPIGPWPPD</sequence>
<evidence type="ECO:0000259" key="1">
    <source>
        <dbReference type="PROSITE" id="PS51819"/>
    </source>
</evidence>
<protein>
    <submittedName>
        <fullName evidence="2">VOC family protein</fullName>
    </submittedName>
</protein>
<evidence type="ECO:0000313" key="3">
    <source>
        <dbReference type="Proteomes" id="UP000319263"/>
    </source>
</evidence>
<evidence type="ECO:0000313" key="2">
    <source>
        <dbReference type="EMBL" id="QDP97070.1"/>
    </source>
</evidence>
<dbReference type="SUPFAM" id="SSF54593">
    <property type="entry name" value="Glyoxalase/Bleomycin resistance protein/Dihydroxybiphenyl dioxygenase"/>
    <property type="match status" value="1"/>
</dbReference>
<dbReference type="AlphaFoldDB" id="A0A516Q0W8"/>
<dbReference type="PANTHER" id="PTHR34109">
    <property type="entry name" value="BNAUNNG04460D PROTEIN-RELATED"/>
    <property type="match status" value="1"/>
</dbReference>
<accession>A0A516Q0W8</accession>
<keyword evidence="3" id="KW-1185">Reference proteome</keyword>
<dbReference type="PROSITE" id="PS51819">
    <property type="entry name" value="VOC"/>
    <property type="match status" value="1"/>
</dbReference>
<dbReference type="Gene3D" id="3.10.180.10">
    <property type="entry name" value="2,3-Dihydroxybiphenyl 1,2-Dioxygenase, domain 1"/>
    <property type="match status" value="1"/>
</dbReference>
<dbReference type="Proteomes" id="UP000319263">
    <property type="component" value="Chromosome"/>
</dbReference>
<dbReference type="KEGG" id="mik:FOE78_15075"/>
<dbReference type="InterPro" id="IPR037523">
    <property type="entry name" value="VOC_core"/>
</dbReference>
<dbReference type="PANTHER" id="PTHR34109:SF1">
    <property type="entry name" value="VOC DOMAIN-CONTAINING PROTEIN"/>
    <property type="match status" value="1"/>
</dbReference>
<reference evidence="2 3" key="1">
    <citation type="submission" date="2019-07" db="EMBL/GenBank/DDBJ databases">
        <title>Microlunatus dokdonensis sp. nov. isolated from the rhizospheric soil of the wild plant Elymus tsukushiensis.</title>
        <authorList>
            <person name="Ghim S.-Y."/>
            <person name="Hwang Y.-J."/>
            <person name="Son J.-S."/>
            <person name="Shin J.-H."/>
        </authorList>
    </citation>
    <scope>NUCLEOTIDE SEQUENCE [LARGE SCALE GENOMIC DNA]</scope>
    <source>
        <strain evidence="2 3">KUDC0627</strain>
    </source>
</reference>